<dbReference type="SUPFAM" id="SSF53649">
    <property type="entry name" value="Alkaline phosphatase-like"/>
    <property type="match status" value="1"/>
</dbReference>
<dbReference type="PANTHER" id="PTHR43737">
    <property type="entry name" value="BLL7424 PROTEIN"/>
    <property type="match status" value="1"/>
</dbReference>
<dbReference type="PROSITE" id="PS51318">
    <property type="entry name" value="TAT"/>
    <property type="match status" value="1"/>
</dbReference>
<dbReference type="AlphaFoldDB" id="A0A3D3R468"/>
<reference evidence="1 2" key="1">
    <citation type="journal article" date="2018" name="Nat. Biotechnol.">
        <title>A standardized bacterial taxonomy based on genome phylogeny substantially revises the tree of life.</title>
        <authorList>
            <person name="Parks D.H."/>
            <person name="Chuvochina M."/>
            <person name="Waite D.W."/>
            <person name="Rinke C."/>
            <person name="Skarshewski A."/>
            <person name="Chaumeil P.A."/>
            <person name="Hugenholtz P."/>
        </authorList>
    </citation>
    <scope>NUCLEOTIDE SEQUENCE [LARGE SCALE GENOMIC DNA]</scope>
    <source>
        <strain evidence="1">UBA9375</strain>
    </source>
</reference>
<dbReference type="Gene3D" id="3.40.720.10">
    <property type="entry name" value="Alkaline Phosphatase, subunit A"/>
    <property type="match status" value="1"/>
</dbReference>
<dbReference type="Proteomes" id="UP000263642">
    <property type="component" value="Unassembled WGS sequence"/>
</dbReference>
<comment type="caution">
    <text evidence="1">The sequence shown here is derived from an EMBL/GenBank/DDBJ whole genome shotgun (WGS) entry which is preliminary data.</text>
</comment>
<accession>A0A3D3R468</accession>
<organism evidence="1 2">
    <name type="scientific">Gimesia maris</name>
    <dbReference type="NCBI Taxonomy" id="122"/>
    <lineage>
        <taxon>Bacteria</taxon>
        <taxon>Pseudomonadati</taxon>
        <taxon>Planctomycetota</taxon>
        <taxon>Planctomycetia</taxon>
        <taxon>Planctomycetales</taxon>
        <taxon>Planctomycetaceae</taxon>
        <taxon>Gimesia</taxon>
    </lineage>
</organism>
<proteinExistence type="predicted"/>
<sequence>MSHMPHTNRRRFLTDTGMGMTGMAMTSLLFQQGELQASAPGEGRHLAPRAKSVIWIFLIGGLSHLESFDPKPALNKYAGKSIEETPFAETVLNKDKINKVLLDPSKQKRKIYKSLMPLQTGFKKYGESGLEISDWFPHMGSCADDLTLVRSMWTIDNNHGAQLTYHTGRKITEGAFPTVGSWVSYGLGTANQNLPHYVVLGNPSADCCGAAWTHGSSYLGPEHAGVRLKVDPKAPLSFVRSADKSLTPTEQQEMFGLLGKLNRQTGIHYPDDKNLQARIKSYELAFQMQSAVPDVMNFQEETQYVQDLYGLGDSSTKAFGEKCLAARRLSEQGVRFIQLFHGYRGNAGAWDSHRDIKRLHSKLAKEVDQPIAGLIKDLKLRGLLDETMVVIGSEFGRTPGAEYRESNKTVAGSGRDHHPHGFSIAMAGGGIKGGHVHGATDELGFHAVENRHYVTDLHATVLHQMGLDTTRLNYPGRQRLERDYGEVIHDIIG</sequence>
<dbReference type="InterPro" id="IPR010869">
    <property type="entry name" value="DUF1501"/>
</dbReference>
<evidence type="ECO:0000313" key="1">
    <source>
        <dbReference type="EMBL" id="HCO23671.1"/>
    </source>
</evidence>
<dbReference type="InterPro" id="IPR006311">
    <property type="entry name" value="TAT_signal"/>
</dbReference>
<dbReference type="PANTHER" id="PTHR43737:SF1">
    <property type="entry name" value="DUF1501 DOMAIN-CONTAINING PROTEIN"/>
    <property type="match status" value="1"/>
</dbReference>
<dbReference type="InterPro" id="IPR017850">
    <property type="entry name" value="Alkaline_phosphatase_core_sf"/>
</dbReference>
<dbReference type="EMBL" id="DQAY01000068">
    <property type="protein sequence ID" value="HCO23671.1"/>
    <property type="molecule type" value="Genomic_DNA"/>
</dbReference>
<name>A0A3D3R468_9PLAN</name>
<dbReference type="Pfam" id="PF07394">
    <property type="entry name" value="DUF1501"/>
    <property type="match status" value="1"/>
</dbReference>
<gene>
    <name evidence="1" type="ORF">DIT97_11665</name>
</gene>
<protein>
    <submittedName>
        <fullName evidence="1">DUF1501 domain-containing protein</fullName>
    </submittedName>
</protein>
<dbReference type="RefSeq" id="WP_154933054.1">
    <property type="nucleotide sequence ID" value="NZ_CAXBMG010000004.1"/>
</dbReference>
<evidence type="ECO:0000313" key="2">
    <source>
        <dbReference type="Proteomes" id="UP000263642"/>
    </source>
</evidence>